<evidence type="ECO:0008006" key="5">
    <source>
        <dbReference type="Google" id="ProtNLM"/>
    </source>
</evidence>
<dbReference type="Proteomes" id="UP000626109">
    <property type="component" value="Unassembled WGS sequence"/>
</dbReference>
<feature type="chain" id="PRO_5032289182" description="E3 ubiquitin-protein ligase" evidence="2">
    <location>
        <begin position="29"/>
        <end position="385"/>
    </location>
</feature>
<proteinExistence type="predicted"/>
<comment type="caution">
    <text evidence="3">The sequence shown here is derived from an EMBL/GenBank/DDBJ whole genome shotgun (WGS) entry which is preliminary data.</text>
</comment>
<evidence type="ECO:0000256" key="1">
    <source>
        <dbReference type="SAM" id="MobiDB-lite"/>
    </source>
</evidence>
<sequence>VTRSVFSSILAALPTLIGFVGNPRVCDGAVAIELLACALKLLQAVPISRGRYAFDLMPLTHVVIHQVFLKALVDPLQFSNASRYWRLSALALRWLRLVLRGPMPLSSSPALNAVLVGPYADSDMVASEVAMGCTAGNATAYAFQCLLSLDSPLFARTLYLTLLRGCGMDGLAERRRGGAARPFMEQSVRVGLDVVRLLLQRDVFFCRLHGQQASERAAAGSGGNGFEDGTLLFAEKLLLTEFPFAYPPPAVDGGSSSADSFAGNPFCSQRRQSPAPDATEFALIAGGRRPNPTYLAILAEFIGARSSHAIPRLALFNFTQCALREPSRVLRILQLEPWRLQAMCINLHDRIVQPEEDSEMAEASEAIGSSGRSWDAQREAQFTFE</sequence>
<feature type="non-terminal residue" evidence="3">
    <location>
        <position position="385"/>
    </location>
</feature>
<feature type="non-terminal residue" evidence="3">
    <location>
        <position position="1"/>
    </location>
</feature>
<evidence type="ECO:0000256" key="2">
    <source>
        <dbReference type="SAM" id="SignalP"/>
    </source>
</evidence>
<protein>
    <recommendedName>
        <fullName evidence="5">E3 ubiquitin-protein ligase</fullName>
    </recommendedName>
</protein>
<dbReference type="EMBL" id="CAJNNW010024989">
    <property type="protein sequence ID" value="CAE8675146.1"/>
    <property type="molecule type" value="Genomic_DNA"/>
</dbReference>
<name>A0A813JDD8_POLGL</name>
<evidence type="ECO:0000313" key="4">
    <source>
        <dbReference type="Proteomes" id="UP000626109"/>
    </source>
</evidence>
<gene>
    <name evidence="3" type="ORF">PGLA2088_LOCUS19263</name>
</gene>
<reference evidence="3" key="1">
    <citation type="submission" date="2021-02" db="EMBL/GenBank/DDBJ databases">
        <authorList>
            <person name="Dougan E. K."/>
            <person name="Rhodes N."/>
            <person name="Thang M."/>
            <person name="Chan C."/>
        </authorList>
    </citation>
    <scope>NUCLEOTIDE SEQUENCE</scope>
</reference>
<accession>A0A813JDD8</accession>
<keyword evidence="2" id="KW-0732">Signal</keyword>
<dbReference type="AlphaFoldDB" id="A0A813JDD8"/>
<organism evidence="3 4">
    <name type="scientific">Polarella glacialis</name>
    <name type="common">Dinoflagellate</name>
    <dbReference type="NCBI Taxonomy" id="89957"/>
    <lineage>
        <taxon>Eukaryota</taxon>
        <taxon>Sar</taxon>
        <taxon>Alveolata</taxon>
        <taxon>Dinophyceae</taxon>
        <taxon>Suessiales</taxon>
        <taxon>Suessiaceae</taxon>
        <taxon>Polarella</taxon>
    </lineage>
</organism>
<evidence type="ECO:0000313" key="3">
    <source>
        <dbReference type="EMBL" id="CAE8675146.1"/>
    </source>
</evidence>
<feature type="signal peptide" evidence="2">
    <location>
        <begin position="1"/>
        <end position="28"/>
    </location>
</feature>
<feature type="region of interest" description="Disordered" evidence="1">
    <location>
        <begin position="356"/>
        <end position="385"/>
    </location>
</feature>